<sequence>MSTHRCRHLAGALLLALFPLAAWSGGPVPVPPTVDTSALPSLDGYAGKTNPYRGKAEVVEAGHAIFNQSCAVCHGADAVGNRSPAPDLRRLDGFCRRIEDEALRTHCLADVDQYFAKSVLGGKIVVGTVHMPPWRGVLSSEQLWSIKTFIESQRP</sequence>
<evidence type="ECO:0000259" key="6">
    <source>
        <dbReference type="PROSITE" id="PS51007"/>
    </source>
</evidence>
<evidence type="ECO:0000313" key="7">
    <source>
        <dbReference type="EMBL" id="TDU26767.1"/>
    </source>
</evidence>
<protein>
    <submittedName>
        <fullName evidence="7">Cbb3-type cytochrome c oxidase subunit III</fullName>
    </submittedName>
</protein>
<name>A0A4R7NZS9_9GAMM</name>
<dbReference type="InterPro" id="IPR036909">
    <property type="entry name" value="Cyt_c-like_dom_sf"/>
</dbReference>
<dbReference type="Gene3D" id="1.10.760.10">
    <property type="entry name" value="Cytochrome c-like domain"/>
    <property type="match status" value="1"/>
</dbReference>
<dbReference type="RefSeq" id="WP_133882935.1">
    <property type="nucleotide sequence ID" value="NZ_MWIN01000007.1"/>
</dbReference>
<dbReference type="GO" id="GO:0046872">
    <property type="term" value="F:metal ion binding"/>
    <property type="evidence" value="ECO:0007669"/>
    <property type="project" value="UniProtKB-KW"/>
</dbReference>
<evidence type="ECO:0000256" key="3">
    <source>
        <dbReference type="ARBA" id="ARBA00023004"/>
    </source>
</evidence>
<keyword evidence="2 4" id="KW-0479">Metal-binding</keyword>
<dbReference type="PROSITE" id="PS51007">
    <property type="entry name" value="CYTC"/>
    <property type="match status" value="1"/>
</dbReference>
<organism evidence="7 8">
    <name type="scientific">Panacagrimonas perspica</name>
    <dbReference type="NCBI Taxonomy" id="381431"/>
    <lineage>
        <taxon>Bacteria</taxon>
        <taxon>Pseudomonadati</taxon>
        <taxon>Pseudomonadota</taxon>
        <taxon>Gammaproteobacteria</taxon>
        <taxon>Nevskiales</taxon>
        <taxon>Nevskiaceae</taxon>
        <taxon>Panacagrimonas</taxon>
    </lineage>
</organism>
<reference evidence="7 8" key="1">
    <citation type="submission" date="2019-03" db="EMBL/GenBank/DDBJ databases">
        <title>Genomic Encyclopedia of Type Strains, Phase IV (KMG-IV): sequencing the most valuable type-strain genomes for metagenomic binning, comparative biology and taxonomic classification.</title>
        <authorList>
            <person name="Goeker M."/>
        </authorList>
    </citation>
    <scope>NUCLEOTIDE SEQUENCE [LARGE SCALE GENOMIC DNA]</scope>
    <source>
        <strain evidence="7 8">DSM 26377</strain>
    </source>
</reference>
<evidence type="ECO:0000313" key="8">
    <source>
        <dbReference type="Proteomes" id="UP000295341"/>
    </source>
</evidence>
<evidence type="ECO:0000256" key="4">
    <source>
        <dbReference type="PROSITE-ProRule" id="PRU00433"/>
    </source>
</evidence>
<evidence type="ECO:0000256" key="2">
    <source>
        <dbReference type="ARBA" id="ARBA00022723"/>
    </source>
</evidence>
<feature type="domain" description="Cytochrome c" evidence="6">
    <location>
        <begin position="57"/>
        <end position="154"/>
    </location>
</feature>
<evidence type="ECO:0000256" key="1">
    <source>
        <dbReference type="ARBA" id="ARBA00022617"/>
    </source>
</evidence>
<dbReference type="GO" id="GO:0020037">
    <property type="term" value="F:heme binding"/>
    <property type="evidence" value="ECO:0007669"/>
    <property type="project" value="InterPro"/>
</dbReference>
<comment type="caution">
    <text evidence="7">The sequence shown here is derived from an EMBL/GenBank/DDBJ whole genome shotgun (WGS) entry which is preliminary data.</text>
</comment>
<keyword evidence="8" id="KW-1185">Reference proteome</keyword>
<dbReference type="SUPFAM" id="SSF46626">
    <property type="entry name" value="Cytochrome c"/>
    <property type="match status" value="1"/>
</dbReference>
<keyword evidence="1 4" id="KW-0349">Heme</keyword>
<keyword evidence="5" id="KW-0732">Signal</keyword>
<dbReference type="EMBL" id="SOBT01000010">
    <property type="protein sequence ID" value="TDU26767.1"/>
    <property type="molecule type" value="Genomic_DNA"/>
</dbReference>
<gene>
    <name evidence="7" type="ORF">DFR24_3797</name>
</gene>
<dbReference type="Pfam" id="PF13442">
    <property type="entry name" value="Cytochrome_CBB3"/>
    <property type="match status" value="1"/>
</dbReference>
<dbReference type="OrthoDB" id="9757546at2"/>
<dbReference type="AlphaFoldDB" id="A0A4R7NZS9"/>
<accession>A0A4R7NZS9</accession>
<feature type="chain" id="PRO_5030099506" evidence="5">
    <location>
        <begin position="25"/>
        <end position="155"/>
    </location>
</feature>
<dbReference type="Proteomes" id="UP000295341">
    <property type="component" value="Unassembled WGS sequence"/>
</dbReference>
<keyword evidence="3 4" id="KW-0408">Iron</keyword>
<feature type="signal peptide" evidence="5">
    <location>
        <begin position="1"/>
        <end position="24"/>
    </location>
</feature>
<dbReference type="GO" id="GO:0009055">
    <property type="term" value="F:electron transfer activity"/>
    <property type="evidence" value="ECO:0007669"/>
    <property type="project" value="InterPro"/>
</dbReference>
<evidence type="ECO:0000256" key="5">
    <source>
        <dbReference type="SAM" id="SignalP"/>
    </source>
</evidence>
<proteinExistence type="predicted"/>
<dbReference type="InterPro" id="IPR009056">
    <property type="entry name" value="Cyt_c-like_dom"/>
</dbReference>